<dbReference type="Proteomes" id="UP000276215">
    <property type="component" value="Unassembled WGS sequence"/>
</dbReference>
<dbReference type="STRING" id="1336337.A0A3N4J102"/>
<proteinExistence type="predicted"/>
<evidence type="ECO:0000313" key="3">
    <source>
        <dbReference type="Proteomes" id="UP000276215"/>
    </source>
</evidence>
<feature type="domain" description="F-box" evidence="1">
    <location>
        <begin position="1"/>
        <end position="44"/>
    </location>
</feature>
<dbReference type="OrthoDB" id="5422579at2759"/>
<sequence>MDRLPLETARHIVSYLTKRPDVTSLRQVSRTFAILGSELLFHTVSFHPSYQSLARLREISKRAHLAHNVRELVLDLPPIRDLIWGPFAQQLDAEGIDIKERMPDAFRLLAYHVDRYSELQTSGDFAGILVEVVSALPRLRGVLMKENNERDRDYWLSQSNLTLGCNGGFNYRIDLSAELHGYSGSKDHYRAFAALVDAVYYAGRKLDTFYVDAKIDPRMFFDNTVRLERAGAVFRNCRVLGLKMDIEESMVEHLIKTPLFNVILPSSPNLQSLTLQFGISCAREAIPLSTIFGSEHVWPRLQKVSFSFIDMEDQELYAFLLRHKNTLRELSFSMCSLYAGRWDDAMMFLRQNLGLVALRLDPLFELAGEFDYLCESELKMMEDYVVNGGKCLPPREG</sequence>
<dbReference type="AlphaFoldDB" id="A0A3N4J102"/>
<reference evidence="2 3" key="1">
    <citation type="journal article" date="2018" name="Nat. Ecol. Evol.">
        <title>Pezizomycetes genomes reveal the molecular basis of ectomycorrhizal truffle lifestyle.</title>
        <authorList>
            <person name="Murat C."/>
            <person name="Payen T."/>
            <person name="Noel B."/>
            <person name="Kuo A."/>
            <person name="Morin E."/>
            <person name="Chen J."/>
            <person name="Kohler A."/>
            <person name="Krizsan K."/>
            <person name="Balestrini R."/>
            <person name="Da Silva C."/>
            <person name="Montanini B."/>
            <person name="Hainaut M."/>
            <person name="Levati E."/>
            <person name="Barry K.W."/>
            <person name="Belfiori B."/>
            <person name="Cichocki N."/>
            <person name="Clum A."/>
            <person name="Dockter R.B."/>
            <person name="Fauchery L."/>
            <person name="Guy J."/>
            <person name="Iotti M."/>
            <person name="Le Tacon F."/>
            <person name="Lindquist E.A."/>
            <person name="Lipzen A."/>
            <person name="Malagnac F."/>
            <person name="Mello A."/>
            <person name="Molinier V."/>
            <person name="Miyauchi S."/>
            <person name="Poulain J."/>
            <person name="Riccioni C."/>
            <person name="Rubini A."/>
            <person name="Sitrit Y."/>
            <person name="Splivallo R."/>
            <person name="Traeger S."/>
            <person name="Wang M."/>
            <person name="Zifcakova L."/>
            <person name="Wipf D."/>
            <person name="Zambonelli A."/>
            <person name="Paolocci F."/>
            <person name="Nowrousian M."/>
            <person name="Ottonello S."/>
            <person name="Baldrian P."/>
            <person name="Spatafora J.W."/>
            <person name="Henrissat B."/>
            <person name="Nagy L.G."/>
            <person name="Aury J.M."/>
            <person name="Wincker P."/>
            <person name="Grigoriev I.V."/>
            <person name="Bonfante P."/>
            <person name="Martin F.M."/>
        </authorList>
    </citation>
    <scope>NUCLEOTIDE SEQUENCE [LARGE SCALE GENOMIC DNA]</scope>
    <source>
        <strain evidence="2 3">120613-1</strain>
    </source>
</reference>
<keyword evidence="3" id="KW-1185">Reference proteome</keyword>
<name>A0A3N4J102_9PEZI</name>
<evidence type="ECO:0000313" key="2">
    <source>
        <dbReference type="EMBL" id="RPA90738.1"/>
    </source>
</evidence>
<dbReference type="PROSITE" id="PS50181">
    <property type="entry name" value="FBOX"/>
    <property type="match status" value="1"/>
</dbReference>
<gene>
    <name evidence="2" type="ORF">L873DRAFT_386446</name>
</gene>
<protein>
    <recommendedName>
        <fullName evidence="1">F-box domain-containing protein</fullName>
    </recommendedName>
</protein>
<accession>A0A3N4J102</accession>
<organism evidence="2 3">
    <name type="scientific">Choiromyces venosus 120613-1</name>
    <dbReference type="NCBI Taxonomy" id="1336337"/>
    <lineage>
        <taxon>Eukaryota</taxon>
        <taxon>Fungi</taxon>
        <taxon>Dikarya</taxon>
        <taxon>Ascomycota</taxon>
        <taxon>Pezizomycotina</taxon>
        <taxon>Pezizomycetes</taxon>
        <taxon>Pezizales</taxon>
        <taxon>Tuberaceae</taxon>
        <taxon>Choiromyces</taxon>
    </lineage>
</organism>
<dbReference type="InterPro" id="IPR001810">
    <property type="entry name" value="F-box_dom"/>
</dbReference>
<evidence type="ECO:0000259" key="1">
    <source>
        <dbReference type="PROSITE" id="PS50181"/>
    </source>
</evidence>
<dbReference type="EMBL" id="ML120515">
    <property type="protein sequence ID" value="RPA90738.1"/>
    <property type="molecule type" value="Genomic_DNA"/>
</dbReference>